<protein>
    <submittedName>
        <fullName evidence="1">Uncharacterized protein</fullName>
    </submittedName>
</protein>
<dbReference type="OrthoDB" id="8238768at2"/>
<evidence type="ECO:0000313" key="2">
    <source>
        <dbReference type="Proteomes" id="UP000263993"/>
    </source>
</evidence>
<dbReference type="RefSeq" id="WP_115515378.1">
    <property type="nucleotide sequence ID" value="NZ_QRGO01000001.1"/>
</dbReference>
<evidence type="ECO:0000313" key="1">
    <source>
        <dbReference type="EMBL" id="RDV03352.1"/>
    </source>
</evidence>
<comment type="caution">
    <text evidence="1">The sequence shown here is derived from an EMBL/GenBank/DDBJ whole genome shotgun (WGS) entry which is preliminary data.</text>
</comment>
<name>A0A371B764_9BRAD</name>
<sequence>MTWFRNHYVCTVCEGHWHLEAAETDSAHCPHCRAYDVAPYRSDDFSRVIDRDGSRFVVMECTKVTRRGPNWRVVKRFDTQDAARAFVAAR</sequence>
<dbReference type="AlphaFoldDB" id="A0A371B764"/>
<reference evidence="2" key="1">
    <citation type="submission" date="2018-08" db="EMBL/GenBank/DDBJ databases">
        <authorList>
            <person name="Kim S.-J."/>
            <person name="Jung G.-Y."/>
        </authorList>
    </citation>
    <scope>NUCLEOTIDE SEQUENCE [LARGE SCALE GENOMIC DNA]</scope>
    <source>
        <strain evidence="2">GY_H</strain>
    </source>
</reference>
<dbReference type="EMBL" id="QRGO01000001">
    <property type="protein sequence ID" value="RDV03352.1"/>
    <property type="molecule type" value="Genomic_DNA"/>
</dbReference>
<accession>A0A371B764</accession>
<keyword evidence="2" id="KW-1185">Reference proteome</keyword>
<proteinExistence type="predicted"/>
<dbReference type="Proteomes" id="UP000263993">
    <property type="component" value="Unassembled WGS sequence"/>
</dbReference>
<organism evidence="1 2">
    <name type="scientific">Undibacter mobilis</name>
    <dbReference type="NCBI Taxonomy" id="2292256"/>
    <lineage>
        <taxon>Bacteria</taxon>
        <taxon>Pseudomonadati</taxon>
        <taxon>Pseudomonadota</taxon>
        <taxon>Alphaproteobacteria</taxon>
        <taxon>Hyphomicrobiales</taxon>
        <taxon>Nitrobacteraceae</taxon>
        <taxon>Undibacter</taxon>
    </lineage>
</organism>
<gene>
    <name evidence="1" type="ORF">DXH78_01360</name>
</gene>